<organism evidence="1 2">
    <name type="scientific">Listeria grayi DSM 20601</name>
    <dbReference type="NCBI Taxonomy" id="525367"/>
    <lineage>
        <taxon>Bacteria</taxon>
        <taxon>Bacillati</taxon>
        <taxon>Bacillota</taxon>
        <taxon>Bacilli</taxon>
        <taxon>Bacillales</taxon>
        <taxon>Listeriaceae</taxon>
        <taxon>Listeria</taxon>
    </lineage>
</organism>
<comment type="caution">
    <text evidence="1">The sequence shown here is derived from an EMBL/GenBank/DDBJ whole genome shotgun (WGS) entry which is preliminary data.</text>
</comment>
<dbReference type="STRING" id="525367.HMPREF0556_12391"/>
<gene>
    <name evidence="1" type="ORF">HMPREF0556_12391</name>
</gene>
<evidence type="ECO:0000313" key="2">
    <source>
        <dbReference type="Proteomes" id="UP000010119"/>
    </source>
</evidence>
<sequence length="206" mass="23353">MPQLIGSRNIKKKFRNGQNKEYPDKRLAKFTGRLFFIGKRGYLYYLTSETPLFPLSYVYIYSISSGEEIAMKETITVKKGGFLNKYRTIQQGINDVDEGGTVYIESGVYQERIILDGKNVTLVGQGNVTVTGEIDYPLITTIDTTLSLKGLTFIQKGHTNAVYIKENSKVKIDSCTIEGEDHKDVKTTYPALWVGLDKLFLFKIQH</sequence>
<accession>D7UZE1</accession>
<reference evidence="1" key="1">
    <citation type="submission" date="2010-06" db="EMBL/GenBank/DDBJ databases">
        <authorList>
            <person name="Muzny D."/>
            <person name="Qin X."/>
            <person name="Buhay C."/>
            <person name="Dugan-Rocha S."/>
            <person name="Ding Y."/>
            <person name="Chen G."/>
            <person name="Hawes A."/>
            <person name="Holder M."/>
            <person name="Jhangiani S."/>
            <person name="Johnson A."/>
            <person name="Khan Z."/>
            <person name="Li Z."/>
            <person name="Liu W."/>
            <person name="Liu X."/>
            <person name="Perez L."/>
            <person name="Shen H."/>
            <person name="Wang Q."/>
            <person name="Watt J."/>
            <person name="Xi L."/>
            <person name="Xin Y."/>
            <person name="Zhou J."/>
            <person name="Deng J."/>
            <person name="Jiang H."/>
            <person name="Liu Y."/>
            <person name="Qu J."/>
            <person name="Song X.-Z."/>
            <person name="Zhang L."/>
            <person name="Villasana D."/>
            <person name="Johnson A."/>
            <person name="Liu J."/>
            <person name="Liyanage D."/>
            <person name="Lorensuhewa L."/>
            <person name="Robinson T."/>
            <person name="Song A."/>
            <person name="Song B.-B."/>
            <person name="Dinh H."/>
            <person name="Thornton R."/>
            <person name="Coyle M."/>
            <person name="Francisco L."/>
            <person name="Jackson L."/>
            <person name="Javaid M."/>
            <person name="Korchina V."/>
            <person name="Kovar C."/>
            <person name="Mata R."/>
            <person name="Mathew T."/>
            <person name="Ngo R."/>
            <person name="Nguyen L."/>
            <person name="Nguyen N."/>
            <person name="Okwuonu G."/>
            <person name="Ongeri F."/>
            <person name="Pham C."/>
            <person name="Simmons D."/>
            <person name="Wilczek-Boney K."/>
            <person name="Hale W."/>
            <person name="Jakkamsetti A."/>
            <person name="Pham P."/>
            <person name="Ruth R."/>
            <person name="San Lucas F."/>
            <person name="Warren J."/>
            <person name="Zhang J."/>
            <person name="Zhao Z."/>
            <person name="Zhou C."/>
            <person name="Zhu D."/>
            <person name="Lee S."/>
            <person name="Bess C."/>
            <person name="Blankenburg K."/>
            <person name="Forbes L."/>
            <person name="Fu Q."/>
            <person name="Gubbala S."/>
            <person name="Hirani K."/>
            <person name="Jayaseelan J.C."/>
            <person name="Lara F."/>
            <person name="Munidasa M."/>
            <person name="Palculict T."/>
            <person name="Patil S."/>
            <person name="Pu L.-L."/>
            <person name="Saada N."/>
            <person name="Tang L."/>
            <person name="Weissenberger G."/>
            <person name="Zhu Y."/>
            <person name="Hemphill L."/>
            <person name="Shang Y."/>
            <person name="Youmans B."/>
            <person name="Ayvaz T."/>
            <person name="Ross M."/>
            <person name="Santibanez J."/>
            <person name="Aqrawi P."/>
            <person name="Gross S."/>
            <person name="Joshi V."/>
            <person name="Fowler G."/>
            <person name="Nazareth L."/>
            <person name="Reid J."/>
            <person name="Worley K."/>
            <person name="Petrosino J."/>
            <person name="Highlander S."/>
            <person name="Gibbs R."/>
        </authorList>
    </citation>
    <scope>NUCLEOTIDE SEQUENCE [LARGE SCALE GENOMIC DNA]</scope>
    <source>
        <strain evidence="1">DSM 20601</strain>
    </source>
</reference>
<proteinExistence type="predicted"/>
<dbReference type="EMBL" id="ACCR02000005">
    <property type="protein sequence ID" value="EFI83706.1"/>
    <property type="molecule type" value="Genomic_DNA"/>
</dbReference>
<dbReference type="InterPro" id="IPR011050">
    <property type="entry name" value="Pectin_lyase_fold/virulence"/>
</dbReference>
<dbReference type="Gene3D" id="2.160.20.10">
    <property type="entry name" value="Single-stranded right-handed beta-helix, Pectin lyase-like"/>
    <property type="match status" value="1"/>
</dbReference>
<dbReference type="InterPro" id="IPR012334">
    <property type="entry name" value="Pectin_lyas_fold"/>
</dbReference>
<dbReference type="AlphaFoldDB" id="D7UZE1"/>
<dbReference type="SUPFAM" id="SSF51126">
    <property type="entry name" value="Pectin lyase-like"/>
    <property type="match status" value="1"/>
</dbReference>
<dbReference type="Proteomes" id="UP000010119">
    <property type="component" value="Unassembled WGS sequence"/>
</dbReference>
<dbReference type="HOGENOM" id="CLU_1330594_0_0_9"/>
<keyword evidence="2" id="KW-1185">Reference proteome</keyword>
<protein>
    <submittedName>
        <fullName evidence="1">Uncharacterized protein</fullName>
    </submittedName>
</protein>
<name>D7UZE1_LISGR</name>
<evidence type="ECO:0000313" key="1">
    <source>
        <dbReference type="EMBL" id="EFI83706.1"/>
    </source>
</evidence>